<dbReference type="SUPFAM" id="SSF69593">
    <property type="entry name" value="Glycerol-3-phosphate (1)-acyltransferase"/>
    <property type="match status" value="1"/>
</dbReference>
<sequence length="221" mass="24628">MPDPVAAAMRYGFTHLVRRELRGVWLRGGLPRGPFVWAANHHTWWDPFVAASALWRTGHPACLLMQQDNLARYGFLRRLGVFGTHEPRTGLRLLRDGRTLVVYPEGELRPAGPPGPLSRGAAWYARQARVPLFAIAVRVVLRGHNRPEAYVSCTEVPGGRNDAQVTARLAELLALDLSHLDGQLGAADPRRPLASFRRVLAGRRSWDERIDAAKGALPWRS</sequence>
<evidence type="ECO:0000259" key="1">
    <source>
        <dbReference type="SMART" id="SM00563"/>
    </source>
</evidence>
<dbReference type="InterPro" id="IPR002123">
    <property type="entry name" value="Plipid/glycerol_acylTrfase"/>
</dbReference>
<protein>
    <submittedName>
        <fullName evidence="2">1-acyl-sn-glycerol-3-phosphate acyltransferase</fullName>
    </submittedName>
</protein>
<dbReference type="AlphaFoldDB" id="A0A8J3JBI4"/>
<comment type="caution">
    <text evidence="2">The sequence shown here is derived from an EMBL/GenBank/DDBJ whole genome shotgun (WGS) entry which is preliminary data.</text>
</comment>
<dbReference type="EMBL" id="BONF01000016">
    <property type="protein sequence ID" value="GIF81812.1"/>
    <property type="molecule type" value="Genomic_DNA"/>
</dbReference>
<gene>
    <name evidence="2" type="ORF">Cba03nite_31610</name>
</gene>
<keyword evidence="2" id="KW-0808">Transferase</keyword>
<evidence type="ECO:0000313" key="2">
    <source>
        <dbReference type="EMBL" id="GIF81812.1"/>
    </source>
</evidence>
<dbReference type="SMART" id="SM00563">
    <property type="entry name" value="PlsC"/>
    <property type="match status" value="1"/>
</dbReference>
<dbReference type="Proteomes" id="UP000601223">
    <property type="component" value="Unassembled WGS sequence"/>
</dbReference>
<evidence type="ECO:0000313" key="3">
    <source>
        <dbReference type="Proteomes" id="UP000601223"/>
    </source>
</evidence>
<keyword evidence="2" id="KW-0012">Acyltransferase</keyword>
<keyword evidence="3" id="KW-1185">Reference proteome</keyword>
<feature type="domain" description="Phospholipid/glycerol acyltransferase" evidence="1">
    <location>
        <begin position="35"/>
        <end position="140"/>
    </location>
</feature>
<organism evidence="2 3">
    <name type="scientific">Catellatospora bangladeshensis</name>
    <dbReference type="NCBI Taxonomy" id="310355"/>
    <lineage>
        <taxon>Bacteria</taxon>
        <taxon>Bacillati</taxon>
        <taxon>Actinomycetota</taxon>
        <taxon>Actinomycetes</taxon>
        <taxon>Micromonosporales</taxon>
        <taxon>Micromonosporaceae</taxon>
        <taxon>Catellatospora</taxon>
    </lineage>
</organism>
<proteinExistence type="predicted"/>
<dbReference type="RefSeq" id="WP_203746423.1">
    <property type="nucleotide sequence ID" value="NZ_BONF01000016.1"/>
</dbReference>
<name>A0A8J3JBI4_9ACTN</name>
<accession>A0A8J3JBI4</accession>
<dbReference type="CDD" id="cd07989">
    <property type="entry name" value="LPLAT_AGPAT-like"/>
    <property type="match status" value="1"/>
</dbReference>
<dbReference type="Pfam" id="PF01553">
    <property type="entry name" value="Acyltransferase"/>
    <property type="match status" value="1"/>
</dbReference>
<dbReference type="GO" id="GO:0016746">
    <property type="term" value="F:acyltransferase activity"/>
    <property type="evidence" value="ECO:0007669"/>
    <property type="project" value="UniProtKB-KW"/>
</dbReference>
<reference evidence="2 3" key="1">
    <citation type="submission" date="2021-01" db="EMBL/GenBank/DDBJ databases">
        <title>Whole genome shotgun sequence of Catellatospora bangladeshensis NBRC 107357.</title>
        <authorList>
            <person name="Komaki H."/>
            <person name="Tamura T."/>
        </authorList>
    </citation>
    <scope>NUCLEOTIDE SEQUENCE [LARGE SCALE GENOMIC DNA]</scope>
    <source>
        <strain evidence="2 3">NBRC 107357</strain>
    </source>
</reference>